<dbReference type="EMBL" id="JBHSIS010000017">
    <property type="protein sequence ID" value="MFC4856987.1"/>
    <property type="molecule type" value="Genomic_DNA"/>
</dbReference>
<evidence type="ECO:0000313" key="5">
    <source>
        <dbReference type="EMBL" id="MFC4856987.1"/>
    </source>
</evidence>
<dbReference type="PROSITE" id="PS01124">
    <property type="entry name" value="HTH_ARAC_FAMILY_2"/>
    <property type="match status" value="1"/>
</dbReference>
<comment type="caution">
    <text evidence="5">The sequence shown here is derived from an EMBL/GenBank/DDBJ whole genome shotgun (WGS) entry which is preliminary data.</text>
</comment>
<accession>A0ABV9S5K2</accession>
<evidence type="ECO:0000259" key="4">
    <source>
        <dbReference type="PROSITE" id="PS01124"/>
    </source>
</evidence>
<dbReference type="PANTHER" id="PTHR46796">
    <property type="entry name" value="HTH-TYPE TRANSCRIPTIONAL ACTIVATOR RHAS-RELATED"/>
    <property type="match status" value="1"/>
</dbReference>
<dbReference type="InterPro" id="IPR018062">
    <property type="entry name" value="HTH_AraC-typ_CS"/>
</dbReference>
<name>A0ABV9S5K2_9PSEU</name>
<dbReference type="PROSITE" id="PS00041">
    <property type="entry name" value="HTH_ARAC_FAMILY_1"/>
    <property type="match status" value="1"/>
</dbReference>
<keyword evidence="1" id="KW-0805">Transcription regulation</keyword>
<gene>
    <name evidence="5" type="ORF">ACFPCV_26120</name>
</gene>
<organism evidence="5 6">
    <name type="scientific">Actinophytocola glycyrrhizae</name>
    <dbReference type="NCBI Taxonomy" id="2044873"/>
    <lineage>
        <taxon>Bacteria</taxon>
        <taxon>Bacillati</taxon>
        <taxon>Actinomycetota</taxon>
        <taxon>Actinomycetes</taxon>
        <taxon>Pseudonocardiales</taxon>
        <taxon>Pseudonocardiaceae</taxon>
    </lineage>
</organism>
<dbReference type="PRINTS" id="PR00032">
    <property type="entry name" value="HTHARAC"/>
</dbReference>
<evidence type="ECO:0000256" key="1">
    <source>
        <dbReference type="ARBA" id="ARBA00023015"/>
    </source>
</evidence>
<feature type="domain" description="HTH araC/xylS-type" evidence="4">
    <location>
        <begin position="10"/>
        <end position="108"/>
    </location>
</feature>
<reference evidence="6" key="1">
    <citation type="journal article" date="2019" name="Int. J. Syst. Evol. Microbiol.">
        <title>The Global Catalogue of Microorganisms (GCM) 10K type strain sequencing project: providing services to taxonomists for standard genome sequencing and annotation.</title>
        <authorList>
            <consortium name="The Broad Institute Genomics Platform"/>
            <consortium name="The Broad Institute Genome Sequencing Center for Infectious Disease"/>
            <person name="Wu L."/>
            <person name="Ma J."/>
        </authorList>
    </citation>
    <scope>NUCLEOTIDE SEQUENCE [LARGE SCALE GENOMIC DNA]</scope>
    <source>
        <strain evidence="6">ZS-22-S1</strain>
    </source>
</reference>
<dbReference type="PANTHER" id="PTHR46796:SF2">
    <property type="entry name" value="TRANSCRIPTIONAL REGULATORY PROTEIN"/>
    <property type="match status" value="1"/>
</dbReference>
<dbReference type="Pfam" id="PF12833">
    <property type="entry name" value="HTH_18"/>
    <property type="match status" value="1"/>
</dbReference>
<evidence type="ECO:0000313" key="6">
    <source>
        <dbReference type="Proteomes" id="UP001595859"/>
    </source>
</evidence>
<proteinExistence type="predicted"/>
<keyword evidence="2" id="KW-0238">DNA-binding</keyword>
<dbReference type="RefSeq" id="WP_378058980.1">
    <property type="nucleotide sequence ID" value="NZ_JBHSIS010000017.1"/>
</dbReference>
<dbReference type="InterPro" id="IPR020449">
    <property type="entry name" value="Tscrpt_reg_AraC-type_HTH"/>
</dbReference>
<dbReference type="SUPFAM" id="SSF46689">
    <property type="entry name" value="Homeodomain-like"/>
    <property type="match status" value="2"/>
</dbReference>
<dbReference type="SMART" id="SM00342">
    <property type="entry name" value="HTH_ARAC"/>
    <property type="match status" value="1"/>
</dbReference>
<dbReference type="Gene3D" id="1.10.10.60">
    <property type="entry name" value="Homeodomain-like"/>
    <property type="match status" value="2"/>
</dbReference>
<keyword evidence="6" id="KW-1185">Reference proteome</keyword>
<sequence>MDDFIFKAVERVIRAMQDNLGEPITIDDMARTAMFSKFHFSRMFQRVTGISPGRFLSALRLQEAKRLLLTSSLTVADISHLVGYNSIGTFSSRFRMSVGVSPTSYRQFGGYVAPLDEPLPAGWPGHGEHPVVRGHVHHPAECRPGHIVVGLFPDRIAQGIPVRHTTLPASGEFVLADVPDGTWHVLARTMDVANGTPDGARGEVYVGALGPIPVAAGKPVRPIDVWLRPRLIFDPPALLAQLDETMWADRARVPGGAEEAALPGA</sequence>
<keyword evidence="3" id="KW-0804">Transcription</keyword>
<dbReference type="Proteomes" id="UP001595859">
    <property type="component" value="Unassembled WGS sequence"/>
</dbReference>
<protein>
    <submittedName>
        <fullName evidence="5">Helix-turn-helix domain-containing protein</fullName>
    </submittedName>
</protein>
<dbReference type="InterPro" id="IPR018060">
    <property type="entry name" value="HTH_AraC"/>
</dbReference>
<dbReference type="InterPro" id="IPR050204">
    <property type="entry name" value="AraC_XylS_family_regulators"/>
</dbReference>
<evidence type="ECO:0000256" key="3">
    <source>
        <dbReference type="ARBA" id="ARBA00023163"/>
    </source>
</evidence>
<evidence type="ECO:0000256" key="2">
    <source>
        <dbReference type="ARBA" id="ARBA00023125"/>
    </source>
</evidence>
<dbReference type="InterPro" id="IPR009057">
    <property type="entry name" value="Homeodomain-like_sf"/>
</dbReference>